<dbReference type="InterPro" id="IPR022719">
    <property type="entry name" value="Motility-assoc_prot_GldM_C"/>
</dbReference>
<dbReference type="InterPro" id="IPR022720">
    <property type="entry name" value="Motility-assoc_prot_GldM_N"/>
</dbReference>
<comment type="caution">
    <text evidence="6">The sequence shown here is derived from an EMBL/GenBank/DDBJ whole genome shotgun (WGS) entry which is preliminary data.</text>
</comment>
<gene>
    <name evidence="6" type="primary">gldM</name>
    <name evidence="6" type="ORF">BHF72_0170</name>
</gene>
<feature type="domain" description="Gliding motility-associated protein GldM first immunoglobulin-like" evidence="4">
    <location>
        <begin position="232"/>
        <end position="325"/>
    </location>
</feature>
<dbReference type="EMBL" id="MKGI01000073">
    <property type="protein sequence ID" value="OEL10796.1"/>
    <property type="molecule type" value="Genomic_DNA"/>
</dbReference>
<dbReference type="Pfam" id="PF21602">
    <property type="entry name" value="GldM_3rd"/>
    <property type="match status" value="1"/>
</dbReference>
<dbReference type="KEGG" id="cnr:EB819_02170"/>
<dbReference type="NCBIfam" id="TIGR03517">
    <property type="entry name" value="GldM_gliding"/>
    <property type="match status" value="1"/>
</dbReference>
<protein>
    <submittedName>
        <fullName evidence="6">Gliding motility-associated GldM family protein</fullName>
    </submittedName>
</protein>
<reference evidence="6 7" key="1">
    <citation type="submission" date="2016-09" db="EMBL/GenBank/DDBJ databases">
        <authorList>
            <person name="Capua I."/>
            <person name="De Benedictis P."/>
            <person name="Joannis T."/>
            <person name="Lombin L.H."/>
            <person name="Cattoli G."/>
        </authorList>
    </citation>
    <scope>NUCLEOTIDE SEQUENCE [LARGE SCALE GENOMIC DNA]</scope>
    <source>
        <strain evidence="6 7">NRS-1</strain>
    </source>
</reference>
<dbReference type="AlphaFoldDB" id="A0A1E5UD07"/>
<dbReference type="Pfam" id="PF12081">
    <property type="entry name" value="GldM_1st"/>
    <property type="match status" value="1"/>
</dbReference>
<evidence type="ECO:0000313" key="7">
    <source>
        <dbReference type="Proteomes" id="UP000095601"/>
    </source>
</evidence>
<evidence type="ECO:0000313" key="6">
    <source>
        <dbReference type="EMBL" id="OEL10796.1"/>
    </source>
</evidence>
<organism evidence="6 7">
    <name type="scientific">Cloacibacterium normanense</name>
    <dbReference type="NCBI Taxonomy" id="237258"/>
    <lineage>
        <taxon>Bacteria</taxon>
        <taxon>Pseudomonadati</taxon>
        <taxon>Bacteroidota</taxon>
        <taxon>Flavobacteriia</taxon>
        <taxon>Flavobacteriales</taxon>
        <taxon>Weeksellaceae</taxon>
    </lineage>
</organism>
<feature type="domain" description="Gliding motility-associated protein GldM C-terminal" evidence="2">
    <location>
        <begin position="419"/>
        <end position="522"/>
    </location>
</feature>
<dbReference type="OrthoDB" id="1490890at2"/>
<dbReference type="Proteomes" id="UP000095601">
    <property type="component" value="Unassembled WGS sequence"/>
</dbReference>
<dbReference type="PATRIC" id="fig|237258.4.peg.367"/>
<dbReference type="Pfam" id="PF12080">
    <property type="entry name" value="GldM_4th"/>
    <property type="match status" value="1"/>
</dbReference>
<keyword evidence="7" id="KW-1185">Reference proteome</keyword>
<keyword evidence="1" id="KW-1133">Transmembrane helix</keyword>
<keyword evidence="1" id="KW-0472">Membrane</keyword>
<evidence type="ECO:0000256" key="1">
    <source>
        <dbReference type="SAM" id="Phobius"/>
    </source>
</evidence>
<feature type="transmembrane region" description="Helical" evidence="1">
    <location>
        <begin position="12"/>
        <end position="28"/>
    </location>
</feature>
<sequence>MAKGKQTPRQKMINLMYLVFIAMLAMQIDQEIIRSFQDTNQSLTDSRTLAEKKNDIFELTLKQKADNSPETFGLASQQYQGMKKNADDLVGFIETIKGQLKTEAGFDANKNVEDNFSSLNNTDAVTKKFFKGGDAELPSKNSEELKNKMAALQSYIIQNFGNNKDLVSVVERAKKRLSTDDAPYKKQGKNWLQYKFYNQPLIAALSNLEVIQSEARNLQSDALSLMLREKVDADIKFDAFEAVVAAPDVIIQGEPAEAKVFIGTYDSNLPGFGVAGADRTENGIGYKSLVSSTPGEYTFNGVVSFNDANGKKLEYKFSHPYRVVPGAKEVAFESGALLSADKMNVLYRGVQNPISGSILGADNSQTTLTATGGTVTKKGGGSWIITPGSGNTTTLTISGKGPKGQTISQKFEFRIKNVPAPQGQIRGENEVTMPATSIANQTVGAAIPDFDFPVSFQVTGFKFKVPGKAAMFVNGNSLSSVAGLTKNLRSGDICYIAGIQATATGLGGQTLKKISPVVINVQ</sequence>
<name>A0A1E5UD07_9FLAO</name>
<dbReference type="STRING" id="237258.SAMN04489756_11946"/>
<dbReference type="RefSeq" id="WP_069799434.1">
    <property type="nucleotide sequence ID" value="NZ_CP034157.1"/>
</dbReference>
<evidence type="ECO:0000259" key="3">
    <source>
        <dbReference type="Pfam" id="PF12081"/>
    </source>
</evidence>
<evidence type="ECO:0000259" key="4">
    <source>
        <dbReference type="Pfam" id="PF21601"/>
    </source>
</evidence>
<proteinExistence type="predicted"/>
<evidence type="ECO:0000259" key="5">
    <source>
        <dbReference type="Pfam" id="PF21602"/>
    </source>
</evidence>
<dbReference type="InterPro" id="IPR048405">
    <property type="entry name" value="GldM_Ig-like-1"/>
</dbReference>
<feature type="domain" description="Gliding motility-associated protein GldM N-terminal" evidence="3">
    <location>
        <begin position="31"/>
        <end position="228"/>
    </location>
</feature>
<dbReference type="Pfam" id="PF21601">
    <property type="entry name" value="GldM_2nd"/>
    <property type="match status" value="1"/>
</dbReference>
<evidence type="ECO:0000259" key="2">
    <source>
        <dbReference type="Pfam" id="PF12080"/>
    </source>
</evidence>
<keyword evidence="1" id="KW-0812">Transmembrane</keyword>
<dbReference type="InterPro" id="IPR048406">
    <property type="entry name" value="GldM_Ig-like-2"/>
</dbReference>
<dbReference type="InterPro" id="IPR019859">
    <property type="entry name" value="Motility-assoc_prot_GldM"/>
</dbReference>
<accession>A0A1E5UD07</accession>
<feature type="domain" description="Gliding motility-associated protein GldM second immunoglobulin-like" evidence="5">
    <location>
        <begin position="338"/>
        <end position="416"/>
    </location>
</feature>